<organism evidence="1">
    <name type="scientific">Arion vulgaris</name>
    <dbReference type="NCBI Taxonomy" id="1028688"/>
    <lineage>
        <taxon>Eukaryota</taxon>
        <taxon>Metazoa</taxon>
        <taxon>Spiralia</taxon>
        <taxon>Lophotrochozoa</taxon>
        <taxon>Mollusca</taxon>
        <taxon>Gastropoda</taxon>
        <taxon>Heterobranchia</taxon>
        <taxon>Euthyneura</taxon>
        <taxon>Panpulmonata</taxon>
        <taxon>Eupulmonata</taxon>
        <taxon>Stylommatophora</taxon>
        <taxon>Helicina</taxon>
        <taxon>Arionoidea</taxon>
        <taxon>Arionidae</taxon>
        <taxon>Arion</taxon>
    </lineage>
</organism>
<proteinExistence type="predicted"/>
<accession>A0A0B7AYM3</accession>
<gene>
    <name evidence="1" type="primary">ORF149887</name>
</gene>
<dbReference type="EMBL" id="HACG01038862">
    <property type="protein sequence ID" value="CEK85727.1"/>
    <property type="molecule type" value="Transcribed_RNA"/>
</dbReference>
<evidence type="ECO:0000313" key="1">
    <source>
        <dbReference type="EMBL" id="CEK85727.1"/>
    </source>
</evidence>
<sequence>MKFVLYATLLAGSVPFLRRGGRAIWGKIQCNEVNPSTTKKTKSSVYLDISQKPNPLFFSFGYKMV</sequence>
<reference evidence="1" key="1">
    <citation type="submission" date="2014-12" db="EMBL/GenBank/DDBJ databases">
        <title>Insight into the proteome of Arion vulgaris.</title>
        <authorList>
            <person name="Aradska J."/>
            <person name="Bulat T."/>
            <person name="Smidak R."/>
            <person name="Sarate P."/>
            <person name="Gangsoo J."/>
            <person name="Sialana F."/>
            <person name="Bilban M."/>
            <person name="Lubec G."/>
        </authorList>
    </citation>
    <scope>NUCLEOTIDE SEQUENCE</scope>
    <source>
        <tissue evidence="1">Skin</tissue>
    </source>
</reference>
<name>A0A0B7AYM3_9EUPU</name>
<protein>
    <submittedName>
        <fullName evidence="1">Uncharacterized protein</fullName>
    </submittedName>
</protein>
<dbReference type="AlphaFoldDB" id="A0A0B7AYM3"/>